<dbReference type="InterPro" id="IPR012910">
    <property type="entry name" value="Plug_dom"/>
</dbReference>
<dbReference type="Pfam" id="PF07715">
    <property type="entry name" value="Plug"/>
    <property type="match status" value="1"/>
</dbReference>
<evidence type="ECO:0000256" key="1">
    <source>
        <dbReference type="ARBA" id="ARBA00004571"/>
    </source>
</evidence>
<evidence type="ECO:0000256" key="3">
    <source>
        <dbReference type="ARBA" id="ARBA00022452"/>
    </source>
</evidence>
<evidence type="ECO:0000256" key="6">
    <source>
        <dbReference type="ARBA" id="ARBA00023136"/>
    </source>
</evidence>
<dbReference type="PROSITE" id="PS52016">
    <property type="entry name" value="TONB_DEPENDENT_REC_3"/>
    <property type="match status" value="1"/>
</dbReference>
<feature type="region of interest" description="Disordered" evidence="10">
    <location>
        <begin position="380"/>
        <end position="402"/>
    </location>
</feature>
<keyword evidence="13" id="KW-0675">Receptor</keyword>
<dbReference type="InterPro" id="IPR037066">
    <property type="entry name" value="Plug_dom_sf"/>
</dbReference>
<dbReference type="Gene3D" id="2.40.170.20">
    <property type="entry name" value="TonB-dependent receptor, beta-barrel domain"/>
    <property type="match status" value="1"/>
</dbReference>
<dbReference type="InterPro" id="IPR023997">
    <property type="entry name" value="TonB-dep_OMP_SusC/RagA_CS"/>
</dbReference>
<dbReference type="FunFam" id="2.60.40.1120:FF:000003">
    <property type="entry name" value="Outer membrane protein Omp121"/>
    <property type="match status" value="1"/>
</dbReference>
<dbReference type="RefSeq" id="WP_118466926.1">
    <property type="nucleotide sequence ID" value="NZ_CABIZW010000003.1"/>
</dbReference>
<dbReference type="EMBL" id="QRWP01000002">
    <property type="protein sequence ID" value="RGT34945.1"/>
    <property type="molecule type" value="Genomic_DNA"/>
</dbReference>
<dbReference type="GO" id="GO:0009279">
    <property type="term" value="C:cell outer membrane"/>
    <property type="evidence" value="ECO:0007669"/>
    <property type="project" value="UniProtKB-SubCell"/>
</dbReference>
<gene>
    <name evidence="13" type="ORF">DWX38_03155</name>
</gene>
<dbReference type="InterPro" id="IPR008969">
    <property type="entry name" value="CarboxyPept-like_regulatory"/>
</dbReference>
<comment type="similarity">
    <text evidence="8 9">Belongs to the TonB-dependent receptor family.</text>
</comment>
<keyword evidence="2 8" id="KW-0813">Transport</keyword>
<evidence type="ECO:0000259" key="12">
    <source>
        <dbReference type="Pfam" id="PF07715"/>
    </source>
</evidence>
<evidence type="ECO:0000259" key="11">
    <source>
        <dbReference type="Pfam" id="PF00593"/>
    </source>
</evidence>
<keyword evidence="6 8" id="KW-0472">Membrane</keyword>
<proteinExistence type="inferred from homology"/>
<evidence type="ECO:0000256" key="10">
    <source>
        <dbReference type="SAM" id="MobiDB-lite"/>
    </source>
</evidence>
<feature type="domain" description="TonB-dependent receptor-like beta-barrel" evidence="11">
    <location>
        <begin position="421"/>
        <end position="792"/>
    </location>
</feature>
<dbReference type="AlphaFoldDB" id="A0A412N926"/>
<accession>A0A412N926</accession>
<dbReference type="InterPro" id="IPR000531">
    <property type="entry name" value="Beta-barrel_TonB"/>
</dbReference>
<dbReference type="NCBIfam" id="TIGR04057">
    <property type="entry name" value="SusC_RagA_signa"/>
    <property type="match status" value="1"/>
</dbReference>
<keyword evidence="7 8" id="KW-0998">Cell outer membrane</keyword>
<evidence type="ECO:0000256" key="2">
    <source>
        <dbReference type="ARBA" id="ARBA00022448"/>
    </source>
</evidence>
<evidence type="ECO:0000313" key="14">
    <source>
        <dbReference type="Proteomes" id="UP000285159"/>
    </source>
</evidence>
<feature type="domain" description="TonB-dependent receptor plug" evidence="12">
    <location>
        <begin position="120"/>
        <end position="227"/>
    </location>
</feature>
<organism evidence="13 14">
    <name type="scientific">Bacteroides clarus</name>
    <dbReference type="NCBI Taxonomy" id="626929"/>
    <lineage>
        <taxon>Bacteria</taxon>
        <taxon>Pseudomonadati</taxon>
        <taxon>Bacteroidota</taxon>
        <taxon>Bacteroidia</taxon>
        <taxon>Bacteroidales</taxon>
        <taxon>Bacteroidaceae</taxon>
        <taxon>Bacteroides</taxon>
    </lineage>
</organism>
<evidence type="ECO:0000256" key="5">
    <source>
        <dbReference type="ARBA" id="ARBA00023077"/>
    </source>
</evidence>
<keyword evidence="4 8" id="KW-0812">Transmembrane</keyword>
<dbReference type="InterPro" id="IPR036942">
    <property type="entry name" value="Beta-barrel_TonB_sf"/>
</dbReference>
<protein>
    <submittedName>
        <fullName evidence="13">TonB-dependent receptor</fullName>
    </submittedName>
</protein>
<dbReference type="Proteomes" id="UP000285159">
    <property type="component" value="Unassembled WGS sequence"/>
</dbReference>
<dbReference type="Gene3D" id="2.60.40.1120">
    <property type="entry name" value="Carboxypeptidase-like, regulatory domain"/>
    <property type="match status" value="1"/>
</dbReference>
<dbReference type="SUPFAM" id="SSF56935">
    <property type="entry name" value="Porins"/>
    <property type="match status" value="1"/>
</dbReference>
<comment type="subcellular location">
    <subcellularLocation>
        <location evidence="1 8">Cell outer membrane</location>
        <topology evidence="1 8">Multi-pass membrane protein</topology>
    </subcellularLocation>
</comment>
<dbReference type="InterPro" id="IPR039426">
    <property type="entry name" value="TonB-dep_rcpt-like"/>
</dbReference>
<sequence>MASALCVTYVAPINASNSRILVEVSQQNNRRVTGKVTSTTGEPLIGVSIIIKGTTTGTTTDLDGNFVLNNVTQGATLKCSYVGYETQEVKVVFGKSLDIQLKDDAQMLDEVVAIGYGTVKKRDITGAVASVGNNELTTVPVSSPVEAMQGKLAGVRVTMPEGSPDAEIVIRVRGGGSITRDNSPLYIVDGFPVNSINDIPTSEIESIDVLKDASSTAIYGSRGANGIVLVTTRSGKAGKVTVNYNAYIGFKNAISKTDVLDMPDYLKWSFEKFAMDNQLPKYTSVLGSWADISNRAKELPTTDWQEEVYGRTGHVFSQNINISGGSEKLRFTLGYSHNDEKAILYSSKYKRDNFSFKMNYEPNKKVKIDFSARYSRTKVYGDGQSSSTGESSATPSGSFSRINSSITQTPIVLGNGTDGGIILDPTTNNEGLESPIIELDENYKKRDRENLNLNGSFTWNIIKNLSFRTEVGMDVYRNTLDYFCGPSTYESKNNTVYAENRNLPLLDESTVDRRAYRNANTLNYDFKEMLGDNHNLDLMVGQEIFITTENKITARIEGFPDFYNYDMAMKFTAQGQASRYNKYFYADDKMISFFGRANYNYMGRYLLTASFRADGSSRFAKGNRWGYFPSVAAAWRISEENFMAGTQDWLSNLKLRLSYGLSGNNNIPLGQTLREFSITSNSWMHVYDGSFLSQGTRMTNPDLKWESTHSLNAGIDFGFFNGRLNGSIEVYKNNVKNLLMEMTTNGSGYNTQFQNVGETQNTGVELTLNYTILNTKKYGLDFSFTIGHNKNKVKSLGAGRQYYDVDTRWCSNEIGSDYRVEVGKPVGQIIGFVTDGRYEVDDFSSYNASSDEWILKEGVTKNSLGYGKIRPGSLKLKDMTNDGNVTNDDKVVIGDANAWATGGFSLGGRVGNFDLNANFSYSLGNDIYNADKIEQTSTRSGNWRNLNASFSEGNRWTNIDEQGNLTNDPSKLAALNANTTLWSPNITHAVLHSWAIEDGSFLRLNNITLGYTLPKNLLSKIYIQNLRLYATASNLFCITSYSGADPEVDCKRNMAVCPGLDYSAYPKSRQFIFGVNLTF</sequence>
<name>A0A412N926_9BACE</name>
<feature type="compositionally biased region" description="Low complexity" evidence="10">
    <location>
        <begin position="381"/>
        <end position="398"/>
    </location>
</feature>
<keyword evidence="5 9" id="KW-0798">TonB box</keyword>
<dbReference type="Pfam" id="PF00593">
    <property type="entry name" value="TonB_dep_Rec_b-barrel"/>
    <property type="match status" value="1"/>
</dbReference>
<dbReference type="FunFam" id="2.170.130.10:FF:000008">
    <property type="entry name" value="SusC/RagA family TonB-linked outer membrane protein"/>
    <property type="match status" value="1"/>
</dbReference>
<evidence type="ECO:0000256" key="4">
    <source>
        <dbReference type="ARBA" id="ARBA00022692"/>
    </source>
</evidence>
<evidence type="ECO:0000256" key="8">
    <source>
        <dbReference type="PROSITE-ProRule" id="PRU01360"/>
    </source>
</evidence>
<comment type="caution">
    <text evidence="13">The sequence shown here is derived from an EMBL/GenBank/DDBJ whole genome shotgun (WGS) entry which is preliminary data.</text>
</comment>
<reference evidence="13 14" key="1">
    <citation type="submission" date="2018-08" db="EMBL/GenBank/DDBJ databases">
        <title>A genome reference for cultivated species of the human gut microbiota.</title>
        <authorList>
            <person name="Zou Y."/>
            <person name="Xue W."/>
            <person name="Luo G."/>
        </authorList>
    </citation>
    <scope>NUCLEOTIDE SEQUENCE [LARGE SCALE GENOMIC DNA]</scope>
    <source>
        <strain evidence="13 14">AF19-1AC</strain>
    </source>
</reference>
<dbReference type="Pfam" id="PF13715">
    <property type="entry name" value="CarbopepD_reg_2"/>
    <property type="match status" value="1"/>
</dbReference>
<dbReference type="SUPFAM" id="SSF49464">
    <property type="entry name" value="Carboxypeptidase regulatory domain-like"/>
    <property type="match status" value="1"/>
</dbReference>
<keyword evidence="3 8" id="KW-1134">Transmembrane beta strand</keyword>
<dbReference type="InterPro" id="IPR023996">
    <property type="entry name" value="TonB-dep_OMP_SusC/RagA"/>
</dbReference>
<dbReference type="NCBIfam" id="TIGR04056">
    <property type="entry name" value="OMP_RagA_SusC"/>
    <property type="match status" value="1"/>
</dbReference>
<evidence type="ECO:0000256" key="7">
    <source>
        <dbReference type="ARBA" id="ARBA00023237"/>
    </source>
</evidence>
<evidence type="ECO:0000313" key="13">
    <source>
        <dbReference type="EMBL" id="RGT34945.1"/>
    </source>
</evidence>
<evidence type="ECO:0000256" key="9">
    <source>
        <dbReference type="RuleBase" id="RU003357"/>
    </source>
</evidence>
<dbReference type="Gene3D" id="2.170.130.10">
    <property type="entry name" value="TonB-dependent receptor, plug domain"/>
    <property type="match status" value="1"/>
</dbReference>